<protein>
    <recommendedName>
        <fullName evidence="4">Glycoside hydrolase family 5 domain-containing protein</fullName>
    </recommendedName>
</protein>
<dbReference type="Proteomes" id="UP001595699">
    <property type="component" value="Unassembled WGS sequence"/>
</dbReference>
<gene>
    <name evidence="2" type="ORF">ACFOUW_24445</name>
</gene>
<dbReference type="InterPro" id="IPR017853">
    <property type="entry name" value="GH"/>
</dbReference>
<organism evidence="2 3">
    <name type="scientific">Tenggerimyces flavus</name>
    <dbReference type="NCBI Taxonomy" id="1708749"/>
    <lineage>
        <taxon>Bacteria</taxon>
        <taxon>Bacillati</taxon>
        <taxon>Actinomycetota</taxon>
        <taxon>Actinomycetes</taxon>
        <taxon>Propionibacteriales</taxon>
        <taxon>Nocardioidaceae</taxon>
        <taxon>Tenggerimyces</taxon>
    </lineage>
</organism>
<reference evidence="3" key="1">
    <citation type="journal article" date="2019" name="Int. J. Syst. Evol. Microbiol.">
        <title>The Global Catalogue of Microorganisms (GCM) 10K type strain sequencing project: providing services to taxonomists for standard genome sequencing and annotation.</title>
        <authorList>
            <consortium name="The Broad Institute Genomics Platform"/>
            <consortium name="The Broad Institute Genome Sequencing Center for Infectious Disease"/>
            <person name="Wu L."/>
            <person name="Ma J."/>
        </authorList>
    </citation>
    <scope>NUCLEOTIDE SEQUENCE [LARGE SCALE GENOMIC DNA]</scope>
    <source>
        <strain evidence="3">CGMCC 4.7241</strain>
    </source>
</reference>
<accession>A0ABV7YF81</accession>
<evidence type="ECO:0000313" key="2">
    <source>
        <dbReference type="EMBL" id="MFC3764006.1"/>
    </source>
</evidence>
<proteinExistence type="predicted"/>
<dbReference type="Gene3D" id="3.20.20.80">
    <property type="entry name" value="Glycosidases"/>
    <property type="match status" value="1"/>
</dbReference>
<feature type="signal peptide" evidence="1">
    <location>
        <begin position="1"/>
        <end position="22"/>
    </location>
</feature>
<dbReference type="RefSeq" id="WP_205116176.1">
    <property type="nucleotide sequence ID" value="NZ_JAFBCM010000001.1"/>
</dbReference>
<dbReference type="SUPFAM" id="SSF51445">
    <property type="entry name" value="(Trans)glycosidases"/>
    <property type="match status" value="1"/>
</dbReference>
<evidence type="ECO:0008006" key="4">
    <source>
        <dbReference type="Google" id="ProtNLM"/>
    </source>
</evidence>
<evidence type="ECO:0000313" key="3">
    <source>
        <dbReference type="Proteomes" id="UP001595699"/>
    </source>
</evidence>
<feature type="chain" id="PRO_5045730762" description="Glycoside hydrolase family 5 domain-containing protein" evidence="1">
    <location>
        <begin position="23"/>
        <end position="457"/>
    </location>
</feature>
<evidence type="ECO:0000256" key="1">
    <source>
        <dbReference type="SAM" id="SignalP"/>
    </source>
</evidence>
<comment type="caution">
    <text evidence="2">The sequence shown here is derived from an EMBL/GenBank/DDBJ whole genome shotgun (WGS) entry which is preliminary data.</text>
</comment>
<keyword evidence="3" id="KW-1185">Reference proteome</keyword>
<sequence length="457" mass="50743">MRFRAMLASAALVCAGLGGALAQPAAAADPTPLPWIGTSGTGPDRELIDTSTQQRFVPRGTNYVRLAKLRDDEAWWHSTFEPGRYDAARADRALRAMRRDGYNVVRVFLDPGNEQHRLLGEPHGLGLGPDDTSRGTPAYLDNVADFVRKAATHRIYVLPILDYYPQNAHYWGVRGHYDAIKLNISGENALWMVEGEIRAKQEFFTNFVADLRRRVGPRLMSAFLALQAQNEAFYTGDARPFSAKSGTVTPANGVTYDLAVDADRQQAADASAVEFARRIAATVRKSAEPRLMVTIGMFTYQAVGKAGPNGFQQFCSREPGGGVPCRENVDYRYPFRLSSLAQWANLPFLDLHLYPVPAQFSLDDNLRSSEWAQVTGPVIVGEYGAFREAFGNDVVRAAYGMRDLQVDTCRRGFDGWLFWTYDTEESADQQRLFRLTEQKGAINGQLAPVARPNACAR</sequence>
<dbReference type="EMBL" id="JBHRZH010000022">
    <property type="protein sequence ID" value="MFC3764006.1"/>
    <property type="molecule type" value="Genomic_DNA"/>
</dbReference>
<name>A0ABV7YF81_9ACTN</name>
<keyword evidence="1" id="KW-0732">Signal</keyword>